<accession>A0ABS8WRB8</accession>
<organism evidence="1 2">
    <name type="scientific">Datura stramonium</name>
    <name type="common">Jimsonweed</name>
    <name type="synonym">Common thornapple</name>
    <dbReference type="NCBI Taxonomy" id="4076"/>
    <lineage>
        <taxon>Eukaryota</taxon>
        <taxon>Viridiplantae</taxon>
        <taxon>Streptophyta</taxon>
        <taxon>Embryophyta</taxon>
        <taxon>Tracheophyta</taxon>
        <taxon>Spermatophyta</taxon>
        <taxon>Magnoliopsida</taxon>
        <taxon>eudicotyledons</taxon>
        <taxon>Gunneridae</taxon>
        <taxon>Pentapetalae</taxon>
        <taxon>asterids</taxon>
        <taxon>lamiids</taxon>
        <taxon>Solanales</taxon>
        <taxon>Solanaceae</taxon>
        <taxon>Solanoideae</taxon>
        <taxon>Datureae</taxon>
        <taxon>Datura</taxon>
    </lineage>
</organism>
<reference evidence="1 2" key="1">
    <citation type="journal article" date="2021" name="BMC Genomics">
        <title>Datura genome reveals duplications of psychoactive alkaloid biosynthetic genes and high mutation rate following tissue culture.</title>
        <authorList>
            <person name="Rajewski A."/>
            <person name="Carter-House D."/>
            <person name="Stajich J."/>
            <person name="Litt A."/>
        </authorList>
    </citation>
    <scope>NUCLEOTIDE SEQUENCE [LARGE SCALE GENOMIC DNA]</scope>
    <source>
        <strain evidence="1">AR-01</strain>
    </source>
</reference>
<sequence length="84" mass="9879">DEKFFEVPAPTTLGDNDLDWYDLRTLRGFLCMFCALLEYEIDVWMMREHRVEESWTRFTIPRLDLEYGTMATGSNGWPPLPSGK</sequence>
<proteinExistence type="predicted"/>
<feature type="non-terminal residue" evidence="1">
    <location>
        <position position="1"/>
    </location>
</feature>
<evidence type="ECO:0008006" key="3">
    <source>
        <dbReference type="Google" id="ProtNLM"/>
    </source>
</evidence>
<gene>
    <name evidence="1" type="ORF">HAX54_050592</name>
</gene>
<dbReference type="Proteomes" id="UP000823775">
    <property type="component" value="Unassembled WGS sequence"/>
</dbReference>
<evidence type="ECO:0000313" key="1">
    <source>
        <dbReference type="EMBL" id="MCE3051724.1"/>
    </source>
</evidence>
<comment type="caution">
    <text evidence="1">The sequence shown here is derived from an EMBL/GenBank/DDBJ whole genome shotgun (WGS) entry which is preliminary data.</text>
</comment>
<dbReference type="EMBL" id="JACEIK010008876">
    <property type="protein sequence ID" value="MCE3051724.1"/>
    <property type="molecule type" value="Genomic_DNA"/>
</dbReference>
<protein>
    <recommendedName>
        <fullName evidence="3">F-box associated domain-containing protein</fullName>
    </recommendedName>
</protein>
<keyword evidence="2" id="KW-1185">Reference proteome</keyword>
<name>A0ABS8WRB8_DATST</name>
<evidence type="ECO:0000313" key="2">
    <source>
        <dbReference type="Proteomes" id="UP000823775"/>
    </source>
</evidence>